<reference evidence="11" key="2">
    <citation type="journal article" date="2024" name="Nature">
        <title>Anoxygenic phototroph of the Chloroflexota uses a type I reaction centre.</title>
        <authorList>
            <person name="Tsuji J.M."/>
            <person name="Shaw N.A."/>
            <person name="Nagashima S."/>
            <person name="Venkiteswaran J.J."/>
            <person name="Schiff S.L."/>
            <person name="Watanabe T."/>
            <person name="Fukui M."/>
            <person name="Hanada S."/>
            <person name="Tank M."/>
            <person name="Neufeld J.D."/>
        </authorList>
    </citation>
    <scope>NUCLEOTIDE SEQUENCE</scope>
    <source>
        <strain evidence="11">L227-S17</strain>
    </source>
</reference>
<dbReference type="EMBL" id="CP128400">
    <property type="protein sequence ID" value="WJW68845.1"/>
    <property type="molecule type" value="Genomic_DNA"/>
</dbReference>
<evidence type="ECO:0000259" key="8">
    <source>
        <dbReference type="PROSITE" id="PS50850"/>
    </source>
</evidence>
<reference evidence="9 12" key="1">
    <citation type="submission" date="2020-06" db="EMBL/GenBank/DDBJ databases">
        <title>Anoxygenic phototrophic Chloroflexota member uses a Type I reaction center.</title>
        <authorList>
            <person name="Tsuji J.M."/>
            <person name="Shaw N.A."/>
            <person name="Nagashima S."/>
            <person name="Venkiteswaran J."/>
            <person name="Schiff S.L."/>
            <person name="Hanada S."/>
            <person name="Tank M."/>
            <person name="Neufeld J.D."/>
        </authorList>
    </citation>
    <scope>NUCLEOTIDE SEQUENCE [LARGE SCALE GENOMIC DNA]</scope>
    <source>
        <strain evidence="9">L227-S17</strain>
    </source>
</reference>
<accession>A0A8T7MA13</accession>
<feature type="transmembrane region" description="Helical" evidence="7">
    <location>
        <begin position="261"/>
        <end position="282"/>
    </location>
</feature>
<comment type="subcellular location">
    <subcellularLocation>
        <location evidence="1">Cell membrane</location>
        <topology evidence="1">Multi-pass membrane protein</topology>
    </subcellularLocation>
</comment>
<keyword evidence="6 7" id="KW-0472">Membrane</keyword>
<evidence type="ECO:0000256" key="1">
    <source>
        <dbReference type="ARBA" id="ARBA00004651"/>
    </source>
</evidence>
<keyword evidence="5 7" id="KW-1133">Transmembrane helix</keyword>
<organism evidence="9 12">
    <name type="scientific">Candidatus Chlorohelix allophototropha</name>
    <dbReference type="NCBI Taxonomy" id="3003348"/>
    <lineage>
        <taxon>Bacteria</taxon>
        <taxon>Bacillati</taxon>
        <taxon>Chloroflexota</taxon>
        <taxon>Chloroflexia</taxon>
        <taxon>Candidatus Chloroheliales</taxon>
        <taxon>Candidatus Chloroheliaceae</taxon>
        <taxon>Candidatus Chlorohelix</taxon>
    </lineage>
</organism>
<dbReference type="InterPro" id="IPR020846">
    <property type="entry name" value="MFS_dom"/>
</dbReference>
<dbReference type="AlphaFoldDB" id="A0A8T7MA13"/>
<evidence type="ECO:0000256" key="5">
    <source>
        <dbReference type="ARBA" id="ARBA00022989"/>
    </source>
</evidence>
<dbReference type="PANTHER" id="PTHR23517">
    <property type="entry name" value="RESISTANCE PROTEIN MDTM, PUTATIVE-RELATED-RELATED"/>
    <property type="match status" value="1"/>
</dbReference>
<feature type="transmembrane region" description="Helical" evidence="7">
    <location>
        <begin position="90"/>
        <end position="109"/>
    </location>
</feature>
<dbReference type="EMBL" id="JACATZ010000003">
    <property type="protein sequence ID" value="NWJ48914.1"/>
    <property type="molecule type" value="Genomic_DNA"/>
</dbReference>
<dbReference type="PRINTS" id="PR01035">
    <property type="entry name" value="TCRTETA"/>
</dbReference>
<evidence type="ECO:0000313" key="11">
    <source>
        <dbReference type="EMBL" id="WJW68845.1"/>
    </source>
</evidence>
<keyword evidence="3" id="KW-1003">Cell membrane</keyword>
<dbReference type="RefSeq" id="WP_341470748.1">
    <property type="nucleotide sequence ID" value="NZ_CP128400.1"/>
</dbReference>
<sequence length="431" mass="46175">MNLSVSKPTNSKRKRPPSLWSNWQIASLLIAIAVSFLAQGFVSPIRTLYARDEGASGVAVGFMAAAFLFSGFVFLFPFGWLSDRVHRPNLIIAGLIGHSLITLGFMFTTSAEMFILLRFVEGITAAAVSSPARALLADLTPPGRNGEAFGLFSAVITFGMFAGPPIGTLLAEITGFQAVYLLSFIIFIPSILLVLFSYRGYRQRSTSELDTPVVSIPAEVTGTEKLLTFPIVIGCLVKGAIGLGPGVAIAIWSLFTADLGFSLTAIGWTYSVYSVPIILVAPWAGRFSDRVGRLLLMFSASILLSFVWVSYGIITSFLIIMVVGVLEGSIDAVARAANDGYLADHSPHHARGKAQGLYNAVQQFGTLAGSLIGGFLYENTARGMPFVIIGLLQFGLLTLAFLLYLLFRPNKKTGVVRSPTPAVGSVDTLEV</sequence>
<evidence type="ECO:0000256" key="7">
    <source>
        <dbReference type="SAM" id="Phobius"/>
    </source>
</evidence>
<keyword evidence="13" id="KW-1185">Reference proteome</keyword>
<dbReference type="GO" id="GO:0005886">
    <property type="term" value="C:plasma membrane"/>
    <property type="evidence" value="ECO:0007669"/>
    <property type="project" value="UniProtKB-SubCell"/>
</dbReference>
<feature type="transmembrane region" description="Helical" evidence="7">
    <location>
        <begin position="21"/>
        <end position="42"/>
    </location>
</feature>
<feature type="domain" description="Major facilitator superfamily (MFS) profile" evidence="8">
    <location>
        <begin position="24"/>
        <end position="412"/>
    </location>
</feature>
<dbReference type="Proteomes" id="UP000521676">
    <property type="component" value="Unassembled WGS sequence"/>
</dbReference>
<protein>
    <submittedName>
        <fullName evidence="9">MFS transporter</fullName>
    </submittedName>
</protein>
<feature type="transmembrane region" description="Helical" evidence="7">
    <location>
        <begin position="148"/>
        <end position="166"/>
    </location>
</feature>
<dbReference type="EMBL" id="JACATZ010000009">
    <property type="protein sequence ID" value="NWJ49159.1"/>
    <property type="molecule type" value="Genomic_DNA"/>
</dbReference>
<evidence type="ECO:0000313" key="10">
    <source>
        <dbReference type="EMBL" id="NWJ49159.1"/>
    </source>
</evidence>
<feature type="transmembrane region" description="Helical" evidence="7">
    <location>
        <begin position="178"/>
        <end position="198"/>
    </location>
</feature>
<evidence type="ECO:0000313" key="13">
    <source>
        <dbReference type="Proteomes" id="UP001431572"/>
    </source>
</evidence>
<evidence type="ECO:0000256" key="4">
    <source>
        <dbReference type="ARBA" id="ARBA00022692"/>
    </source>
</evidence>
<feature type="transmembrane region" description="Helical" evidence="7">
    <location>
        <begin position="383"/>
        <end position="407"/>
    </location>
</feature>
<dbReference type="InterPro" id="IPR011701">
    <property type="entry name" value="MFS"/>
</dbReference>
<gene>
    <name evidence="9" type="ORF">HXX08_23890</name>
    <name evidence="10" type="ORF">HXX08_25155</name>
    <name evidence="11" type="ORF">OZ401_004464</name>
</gene>
<proteinExistence type="predicted"/>
<keyword evidence="2" id="KW-0813">Transport</keyword>
<evidence type="ECO:0000256" key="3">
    <source>
        <dbReference type="ARBA" id="ARBA00022475"/>
    </source>
</evidence>
<evidence type="ECO:0000313" key="9">
    <source>
        <dbReference type="EMBL" id="NWJ48914.1"/>
    </source>
</evidence>
<dbReference type="Proteomes" id="UP001431572">
    <property type="component" value="Chromosome 2"/>
</dbReference>
<feature type="transmembrane region" description="Helical" evidence="7">
    <location>
        <begin position="54"/>
        <end position="78"/>
    </location>
</feature>
<dbReference type="InterPro" id="IPR036259">
    <property type="entry name" value="MFS_trans_sf"/>
</dbReference>
<evidence type="ECO:0000313" key="12">
    <source>
        <dbReference type="Proteomes" id="UP000521676"/>
    </source>
</evidence>
<evidence type="ECO:0000256" key="2">
    <source>
        <dbReference type="ARBA" id="ARBA00022448"/>
    </source>
</evidence>
<evidence type="ECO:0000256" key="6">
    <source>
        <dbReference type="ARBA" id="ARBA00023136"/>
    </source>
</evidence>
<dbReference type="SUPFAM" id="SSF103473">
    <property type="entry name" value="MFS general substrate transporter"/>
    <property type="match status" value="1"/>
</dbReference>
<dbReference type="CDD" id="cd17325">
    <property type="entry name" value="MFS_MdtG_SLC18_like"/>
    <property type="match status" value="1"/>
</dbReference>
<dbReference type="PANTHER" id="PTHR23517:SF3">
    <property type="entry name" value="INTEGRAL MEMBRANE TRANSPORT PROTEIN"/>
    <property type="match status" value="1"/>
</dbReference>
<dbReference type="Pfam" id="PF07690">
    <property type="entry name" value="MFS_1"/>
    <property type="match status" value="2"/>
</dbReference>
<feature type="transmembrane region" description="Helical" evidence="7">
    <location>
        <begin position="231"/>
        <end position="255"/>
    </location>
</feature>
<dbReference type="GO" id="GO:0022857">
    <property type="term" value="F:transmembrane transporter activity"/>
    <property type="evidence" value="ECO:0007669"/>
    <property type="project" value="InterPro"/>
</dbReference>
<keyword evidence="4 7" id="KW-0812">Transmembrane</keyword>
<dbReference type="InterPro" id="IPR001958">
    <property type="entry name" value="Tet-R_TetA/multi-R_MdtG-like"/>
</dbReference>
<name>A0A8T7MA13_9CHLR</name>
<feature type="transmembrane region" description="Helical" evidence="7">
    <location>
        <begin position="115"/>
        <end position="136"/>
    </location>
</feature>
<dbReference type="Gene3D" id="1.20.1250.20">
    <property type="entry name" value="MFS general substrate transporter like domains"/>
    <property type="match status" value="2"/>
</dbReference>
<dbReference type="InterPro" id="IPR050171">
    <property type="entry name" value="MFS_Transporters"/>
</dbReference>
<dbReference type="PROSITE" id="PS50850">
    <property type="entry name" value="MFS"/>
    <property type="match status" value="1"/>
</dbReference>